<dbReference type="KEGG" id="dvl:Dvul_1211"/>
<evidence type="ECO:0000256" key="3">
    <source>
        <dbReference type="ARBA" id="ARBA00022553"/>
    </source>
</evidence>
<keyword evidence="6" id="KW-0418">Kinase</keyword>
<feature type="domain" description="Histidine kinase" evidence="5">
    <location>
        <begin position="622"/>
        <end position="865"/>
    </location>
</feature>
<evidence type="ECO:0000313" key="6">
    <source>
        <dbReference type="EMBL" id="ABM28231.1"/>
    </source>
</evidence>
<dbReference type="Gene3D" id="3.30.565.10">
    <property type="entry name" value="Histidine kinase-like ATPase, C-terminal domain"/>
    <property type="match status" value="1"/>
</dbReference>
<reference evidence="7" key="1">
    <citation type="journal article" date="2009" name="Environ. Microbiol.">
        <title>Contribution of mobile genetic elements to Desulfovibrio vulgaris genome plasticity.</title>
        <authorList>
            <person name="Walker C.B."/>
            <person name="Stolyar S."/>
            <person name="Chivian D."/>
            <person name="Pinel N."/>
            <person name="Gabster J.A."/>
            <person name="Dehal P.S."/>
            <person name="He Z."/>
            <person name="Yang Z.K."/>
            <person name="Yen H.C."/>
            <person name="Zhou J."/>
            <person name="Wall J.D."/>
            <person name="Hazen T.C."/>
            <person name="Arkin A.P."/>
            <person name="Stahl D.A."/>
        </authorList>
    </citation>
    <scope>NUCLEOTIDE SEQUENCE [LARGE SCALE GENOMIC DNA]</scope>
    <source>
        <strain evidence="7">DP4</strain>
    </source>
</reference>
<gene>
    <name evidence="6" type="ordered locus">Dvul_1211</name>
</gene>
<dbReference type="SUPFAM" id="SSF55874">
    <property type="entry name" value="ATPase domain of HSP90 chaperone/DNA topoisomerase II/histidine kinase"/>
    <property type="match status" value="1"/>
</dbReference>
<dbReference type="InterPro" id="IPR004358">
    <property type="entry name" value="Sig_transdc_His_kin-like_C"/>
</dbReference>
<dbReference type="Gene3D" id="1.10.287.130">
    <property type="match status" value="1"/>
</dbReference>
<dbReference type="Gene3D" id="3.30.450.20">
    <property type="entry name" value="PAS domain"/>
    <property type="match status" value="3"/>
</dbReference>
<dbReference type="GO" id="GO:0000155">
    <property type="term" value="F:phosphorelay sensor kinase activity"/>
    <property type="evidence" value="ECO:0007669"/>
    <property type="project" value="InterPro"/>
</dbReference>
<keyword evidence="4" id="KW-1133">Transmembrane helix</keyword>
<sequence length="865" mass="94052" precursor="true">MNAGRASAILLTLGVAVTLVLALAAYHRYDNELQTTQRRLSAIVTSAAELHAHQDAHTAVAHLAETATRTGYALFMVDAKTYRASSSPEGMSGVQGPPPLSPRPPLSETVLARLQHSLKPGTGTTVIDVTAANGAAGAPTLFSCTALTQDDLLICATADMTGTTDSFHMSLFTAVFATLLLTGGALYTLTAWHGRVRKRLAELKDTIATLQGQNNACATTAARFAALFDLAEEAMYVMAGGHIVKYNQTFANMIRGGNTPGSDDGILHAVHPDDSLYVSRIQAMRQRGEPTPTRIVFRLRDTGQGVRWVQCTSSVIPWDEGRAHLSVLSDITDFKQSALLVEQREQALLRVVEQLPYALAVLAPDGSILQTNGAWRDLMHTYTAPGMTAASIFENPLVMQNGHENAVQEALTGAPVETEAHPVPSVHGEARRWLRLRFSPVRDHHGRLQSIIALYSDETPHVMDTLQLSELQHEITRLHETSSAAHGRLHAVLDALPWAIVTVDGAGRVTFINGRAAVFADTDAEAVHGLTVEALPPVLARYAPMLRASLRSGTPQPSIRNEEYISGRMRHLEAASYPIDAGGQEADKAAFLCIEDVTERVALEDMMVQSEKMVSVGALAAGMAHEINNPLGAILQGVQNLRRRLTADLPANVNATSEVGLTMEQLRAYVESRQIPMLLDGIREAGERAGRIVSHMLTFSRRSQGLHRPAHLGPLIDKALELVETDYDLLKAYDFKQIEVFRDEEPDLPPFNCSSSEIEQVILNLLKNAAHAVSVRTDDAPPRIRITTRSEENGIRLEIADNGPGMTAEQRRRAFEPFFTTREVGMGTGLGLSICYFIITTKHRGTIAIDAAPEGGVQFTIRLPF</sequence>
<dbReference type="HOGENOM" id="CLU_331140_0_0_7"/>
<evidence type="ECO:0000313" key="7">
    <source>
        <dbReference type="Proteomes" id="UP000009173"/>
    </source>
</evidence>
<dbReference type="EC" id="2.7.13.3" evidence="2"/>
<dbReference type="InterPro" id="IPR003594">
    <property type="entry name" value="HATPase_dom"/>
</dbReference>
<dbReference type="InterPro" id="IPR003661">
    <property type="entry name" value="HisK_dim/P_dom"/>
</dbReference>
<dbReference type="SUPFAM" id="SSF47384">
    <property type="entry name" value="Homodimeric domain of signal transducing histidine kinase"/>
    <property type="match status" value="1"/>
</dbReference>
<dbReference type="AlphaFoldDB" id="A0A0H3A7R8"/>
<name>A0A0H3A7R8_NITV4</name>
<dbReference type="PANTHER" id="PTHR43065">
    <property type="entry name" value="SENSOR HISTIDINE KINASE"/>
    <property type="match status" value="1"/>
</dbReference>
<dbReference type="EMBL" id="CP000527">
    <property type="protein sequence ID" value="ABM28231.1"/>
    <property type="molecule type" value="Genomic_DNA"/>
</dbReference>
<dbReference type="Pfam" id="PF02518">
    <property type="entry name" value="HATPase_c"/>
    <property type="match status" value="1"/>
</dbReference>
<organism evidence="6 7">
    <name type="scientific">Nitratidesulfovibrio vulgaris (strain DP4)</name>
    <name type="common">Desulfovibrio vulgaris</name>
    <dbReference type="NCBI Taxonomy" id="391774"/>
    <lineage>
        <taxon>Bacteria</taxon>
        <taxon>Pseudomonadati</taxon>
        <taxon>Thermodesulfobacteriota</taxon>
        <taxon>Desulfovibrionia</taxon>
        <taxon>Desulfovibrionales</taxon>
        <taxon>Desulfovibrionaceae</taxon>
        <taxon>Nitratidesulfovibrio</taxon>
    </lineage>
</organism>
<dbReference type="SMART" id="SM00388">
    <property type="entry name" value="HisKA"/>
    <property type="match status" value="1"/>
</dbReference>
<dbReference type="PROSITE" id="PS50109">
    <property type="entry name" value="HIS_KIN"/>
    <property type="match status" value="1"/>
</dbReference>
<dbReference type="Pfam" id="PF00512">
    <property type="entry name" value="HisKA"/>
    <property type="match status" value="1"/>
</dbReference>
<dbReference type="CDD" id="cd00082">
    <property type="entry name" value="HisKA"/>
    <property type="match status" value="1"/>
</dbReference>
<dbReference type="SMART" id="SM00387">
    <property type="entry name" value="HATPase_c"/>
    <property type="match status" value="1"/>
</dbReference>
<protein>
    <recommendedName>
        <fullName evidence="2">histidine kinase</fullName>
        <ecNumber evidence="2">2.7.13.3</ecNumber>
    </recommendedName>
</protein>
<evidence type="ECO:0000256" key="2">
    <source>
        <dbReference type="ARBA" id="ARBA00012438"/>
    </source>
</evidence>
<proteinExistence type="predicted"/>
<dbReference type="InterPro" id="IPR013656">
    <property type="entry name" value="PAS_4"/>
</dbReference>
<comment type="catalytic activity">
    <reaction evidence="1">
        <text>ATP + protein L-histidine = ADP + protein N-phospho-L-histidine.</text>
        <dbReference type="EC" id="2.7.13.3"/>
    </reaction>
</comment>
<dbReference type="PANTHER" id="PTHR43065:SF42">
    <property type="entry name" value="TWO-COMPONENT SENSOR PPRA"/>
    <property type="match status" value="1"/>
</dbReference>
<evidence type="ECO:0000259" key="5">
    <source>
        <dbReference type="PROSITE" id="PS50109"/>
    </source>
</evidence>
<accession>A0A0H3A7R8</accession>
<dbReference type="Pfam" id="PF08448">
    <property type="entry name" value="PAS_4"/>
    <property type="match status" value="2"/>
</dbReference>
<keyword evidence="4" id="KW-0472">Membrane</keyword>
<dbReference type="SMART" id="SM00091">
    <property type="entry name" value="PAS"/>
    <property type="match status" value="3"/>
</dbReference>
<dbReference type="Pfam" id="PF13426">
    <property type="entry name" value="PAS_9"/>
    <property type="match status" value="1"/>
</dbReference>
<keyword evidence="6" id="KW-0808">Transferase</keyword>
<dbReference type="InterPro" id="IPR036097">
    <property type="entry name" value="HisK_dim/P_sf"/>
</dbReference>
<keyword evidence="3" id="KW-0597">Phosphoprotein</keyword>
<dbReference type="InterPro" id="IPR035965">
    <property type="entry name" value="PAS-like_dom_sf"/>
</dbReference>
<evidence type="ECO:0000256" key="4">
    <source>
        <dbReference type="SAM" id="Phobius"/>
    </source>
</evidence>
<keyword evidence="4" id="KW-0812">Transmembrane</keyword>
<dbReference type="InterPro" id="IPR036890">
    <property type="entry name" value="HATPase_C_sf"/>
</dbReference>
<dbReference type="NCBIfam" id="TIGR00229">
    <property type="entry name" value="sensory_box"/>
    <property type="match status" value="1"/>
</dbReference>
<dbReference type="InterPro" id="IPR005467">
    <property type="entry name" value="His_kinase_dom"/>
</dbReference>
<dbReference type="PRINTS" id="PR00344">
    <property type="entry name" value="BCTRLSENSOR"/>
</dbReference>
<evidence type="ECO:0000256" key="1">
    <source>
        <dbReference type="ARBA" id="ARBA00000085"/>
    </source>
</evidence>
<dbReference type="Proteomes" id="UP000009173">
    <property type="component" value="Chromosome"/>
</dbReference>
<dbReference type="InterPro" id="IPR000014">
    <property type="entry name" value="PAS"/>
</dbReference>
<feature type="transmembrane region" description="Helical" evidence="4">
    <location>
        <begin position="167"/>
        <end position="189"/>
    </location>
</feature>
<dbReference type="SUPFAM" id="SSF55785">
    <property type="entry name" value="PYP-like sensor domain (PAS domain)"/>
    <property type="match status" value="3"/>
</dbReference>